<dbReference type="InterPro" id="IPR050431">
    <property type="entry name" value="Adaptor_comp_med_subunit"/>
</dbReference>
<sequence>MLSSLFILSDTGDILIEKHWKGLINRTICEYFWDQVLASKKSNGSIPPIISTPKYYLINIQRDKVYFLAVLQSEVQPLLVIDFLQRIYETFVSYFGSTITDGSIKDHFVHVYQLLDEMGDNGFPFTTELNFLKEMIKPTGVLSSVISGVTGSSNVTDALPNGSLGAINWRKTGIKYASNEIFFDVIEEIDCIIDNNGHMVSCEVNGEILVNCKLSGMPDLTLTFNNPRMLDDVSFHPCVRYSKWENDRVLSFIPPDGQFKLFTYRVKGVTQLPLFVKPQISFGEGGGRVNVSVGPKVTNFGPQQSKTVIEDVMVTIPFSKSVSTTNLTCNVGSYSMEEATKVCKWNIGKIPKERSPLLSGYVNLIPGQPAPESNPSLLVQFKITGFAISGLSIDVLTCSEAYKPYKGVRAITKAGKFQVRA</sequence>
<evidence type="ECO:0000259" key="6">
    <source>
        <dbReference type="PROSITE" id="PS51072"/>
    </source>
</evidence>
<reference evidence="7" key="1">
    <citation type="submission" date="2020-01" db="EMBL/GenBank/DDBJ databases">
        <title>Development of genomics and gene disruption for Polysphondylium violaceum indicates a role for the polyketide synthase stlB in stalk morphogenesis.</title>
        <authorList>
            <person name="Narita B."/>
            <person name="Kawabe Y."/>
            <person name="Kin K."/>
            <person name="Saito T."/>
            <person name="Gibbs R."/>
            <person name="Kuspa A."/>
            <person name="Muzny D."/>
            <person name="Queller D."/>
            <person name="Richards S."/>
            <person name="Strassman J."/>
            <person name="Sucgang R."/>
            <person name="Worley K."/>
            <person name="Schaap P."/>
        </authorList>
    </citation>
    <scope>NUCLEOTIDE SEQUENCE</scope>
    <source>
        <strain evidence="7">QSvi11</strain>
    </source>
</reference>
<organism evidence="7 8">
    <name type="scientific">Polysphondylium violaceum</name>
    <dbReference type="NCBI Taxonomy" id="133409"/>
    <lineage>
        <taxon>Eukaryota</taxon>
        <taxon>Amoebozoa</taxon>
        <taxon>Evosea</taxon>
        <taxon>Eumycetozoa</taxon>
        <taxon>Dictyostelia</taxon>
        <taxon>Dictyosteliales</taxon>
        <taxon>Dictyosteliaceae</taxon>
        <taxon>Polysphondylium</taxon>
    </lineage>
</organism>
<keyword evidence="8" id="KW-1185">Reference proteome</keyword>
<dbReference type="Gene3D" id="2.60.40.1170">
    <property type="entry name" value="Mu homology domain, subdomain B"/>
    <property type="match status" value="2"/>
</dbReference>
<keyword evidence="4" id="KW-0472">Membrane</keyword>
<dbReference type="CDD" id="cd09252">
    <property type="entry name" value="AP-3_Mu3_Cterm"/>
    <property type="match status" value="1"/>
</dbReference>
<dbReference type="GO" id="GO:0012505">
    <property type="term" value="C:endomembrane system"/>
    <property type="evidence" value="ECO:0007669"/>
    <property type="project" value="UniProtKB-SubCell"/>
</dbReference>
<evidence type="ECO:0000256" key="3">
    <source>
        <dbReference type="ARBA" id="ARBA00022927"/>
    </source>
</evidence>
<feature type="domain" description="MHD" evidence="6">
    <location>
        <begin position="178"/>
        <end position="420"/>
    </location>
</feature>
<keyword evidence="3 5" id="KW-0653">Protein transport</keyword>
<keyword evidence="2 5" id="KW-0813">Transport</keyword>
<evidence type="ECO:0000256" key="1">
    <source>
        <dbReference type="ARBA" id="ARBA00004308"/>
    </source>
</evidence>
<dbReference type="Proteomes" id="UP000695562">
    <property type="component" value="Unassembled WGS sequence"/>
</dbReference>
<dbReference type="GO" id="GO:0031201">
    <property type="term" value="C:SNARE complex"/>
    <property type="evidence" value="ECO:0007669"/>
    <property type="project" value="UniProtKB-ARBA"/>
</dbReference>
<dbReference type="SUPFAM" id="SSF64356">
    <property type="entry name" value="SNARE-like"/>
    <property type="match status" value="1"/>
</dbReference>
<dbReference type="InterPro" id="IPR018240">
    <property type="entry name" value="Clathrin_mu_CS"/>
</dbReference>
<dbReference type="PROSITE" id="PS51072">
    <property type="entry name" value="MHD"/>
    <property type="match status" value="1"/>
</dbReference>
<evidence type="ECO:0000256" key="2">
    <source>
        <dbReference type="ARBA" id="ARBA00022448"/>
    </source>
</evidence>
<evidence type="ECO:0000256" key="4">
    <source>
        <dbReference type="ARBA" id="ARBA00023136"/>
    </source>
</evidence>
<comment type="caution">
    <text evidence="7">The sequence shown here is derived from an EMBL/GenBank/DDBJ whole genome shotgun (WGS) entry which is preliminary data.</text>
</comment>
<dbReference type="GO" id="GO:0016192">
    <property type="term" value="P:vesicle-mediated transport"/>
    <property type="evidence" value="ECO:0007669"/>
    <property type="project" value="InterPro"/>
</dbReference>
<dbReference type="FunFam" id="3.30.450.60:FF:000002">
    <property type="entry name" value="AP-2 complex subunit mu, putative"/>
    <property type="match status" value="1"/>
</dbReference>
<dbReference type="GO" id="GO:0006886">
    <property type="term" value="P:intracellular protein transport"/>
    <property type="evidence" value="ECO:0007669"/>
    <property type="project" value="UniProtKB-UniRule"/>
</dbReference>
<dbReference type="CDD" id="cd14837">
    <property type="entry name" value="AP3_Mu_N"/>
    <property type="match status" value="1"/>
</dbReference>
<dbReference type="InterPro" id="IPR036168">
    <property type="entry name" value="AP2_Mu_C_sf"/>
</dbReference>
<dbReference type="PROSITE" id="PS00991">
    <property type="entry name" value="CLAT_ADAPTOR_M_2"/>
    <property type="match status" value="1"/>
</dbReference>
<dbReference type="Pfam" id="PF00928">
    <property type="entry name" value="Adap_comp_sub"/>
    <property type="match status" value="1"/>
</dbReference>
<evidence type="ECO:0000313" key="8">
    <source>
        <dbReference type="Proteomes" id="UP000695562"/>
    </source>
</evidence>
<dbReference type="EMBL" id="AJWJ01000173">
    <property type="protein sequence ID" value="KAF2073954.1"/>
    <property type="molecule type" value="Genomic_DNA"/>
</dbReference>
<dbReference type="SUPFAM" id="SSF49447">
    <property type="entry name" value="Second domain of Mu2 adaptin subunit (ap50) of ap2 adaptor"/>
    <property type="match status" value="1"/>
</dbReference>
<evidence type="ECO:0000313" key="7">
    <source>
        <dbReference type="EMBL" id="KAF2073954.1"/>
    </source>
</evidence>
<dbReference type="OrthoDB" id="870at2759"/>
<proteinExistence type="inferred from homology"/>
<comment type="subcellular location">
    <subcellularLocation>
        <location evidence="1">Endomembrane system</location>
    </subcellularLocation>
</comment>
<dbReference type="GO" id="GO:0030131">
    <property type="term" value="C:clathrin adaptor complex"/>
    <property type="evidence" value="ECO:0007669"/>
    <property type="project" value="UniProtKB-UniRule"/>
</dbReference>
<dbReference type="PRINTS" id="PR00314">
    <property type="entry name" value="CLATHRINADPT"/>
</dbReference>
<dbReference type="Gene3D" id="3.30.450.60">
    <property type="match status" value="1"/>
</dbReference>
<dbReference type="AlphaFoldDB" id="A0A8J4PWD5"/>
<dbReference type="InterPro" id="IPR011012">
    <property type="entry name" value="Longin-like_dom_sf"/>
</dbReference>
<dbReference type="InterPro" id="IPR001392">
    <property type="entry name" value="Clathrin_mu"/>
</dbReference>
<dbReference type="PIRSF" id="PIRSF005992">
    <property type="entry name" value="Clathrin_mu"/>
    <property type="match status" value="1"/>
</dbReference>
<name>A0A8J4PWD5_9MYCE</name>
<dbReference type="PANTHER" id="PTHR10529">
    <property type="entry name" value="AP COMPLEX SUBUNIT MU"/>
    <property type="match status" value="1"/>
</dbReference>
<accession>A0A8J4PWD5</accession>
<protein>
    <recommendedName>
        <fullName evidence="6">MHD domain-containing protein</fullName>
    </recommendedName>
</protein>
<gene>
    <name evidence="7" type="ORF">CYY_004741</name>
</gene>
<dbReference type="InterPro" id="IPR028565">
    <property type="entry name" value="MHD"/>
</dbReference>
<comment type="similarity">
    <text evidence="5">Belongs to the adaptor complexes medium subunit family.</text>
</comment>
<evidence type="ECO:0000256" key="5">
    <source>
        <dbReference type="PIRNR" id="PIRNR005992"/>
    </source>
</evidence>